<dbReference type="RefSeq" id="WP_229571324.1">
    <property type="nucleotide sequence ID" value="NZ_AP025226.1"/>
</dbReference>
<keyword evidence="2" id="KW-1185">Reference proteome</keyword>
<sequence>MNRQILLALAIMVIVLMAIGMYEGLKYKTEIYVNNLGDSQTNGLYILKVDVIINYGPFGGKSPLASAVIWVYKYNGSTYSFYTYNFTDGNGIATFNLPPGQYKILVTQLHLSYTINLNQNKEIIIEYAYLNS</sequence>
<dbReference type="KEGG" id="scas:SACC_03310"/>
<protein>
    <submittedName>
        <fullName evidence="1">Uncharacterized protein</fullName>
    </submittedName>
</protein>
<dbReference type="Proteomes" id="UP001319921">
    <property type="component" value="Chromosome"/>
</dbReference>
<name>A0AAQ4CND3_9CREN</name>
<dbReference type="GeneID" id="68865059"/>
<evidence type="ECO:0000313" key="1">
    <source>
        <dbReference type="EMBL" id="BDB97314.1"/>
    </source>
</evidence>
<gene>
    <name evidence="1" type="ORF">SACC_03310</name>
</gene>
<evidence type="ECO:0000313" key="2">
    <source>
        <dbReference type="Proteomes" id="UP001319921"/>
    </source>
</evidence>
<organism evidence="1 2">
    <name type="scientific">Saccharolobus caldissimus</name>
    <dbReference type="NCBI Taxonomy" id="1702097"/>
    <lineage>
        <taxon>Archaea</taxon>
        <taxon>Thermoproteota</taxon>
        <taxon>Thermoprotei</taxon>
        <taxon>Sulfolobales</taxon>
        <taxon>Sulfolobaceae</taxon>
        <taxon>Saccharolobus</taxon>
    </lineage>
</organism>
<reference evidence="1 2" key="1">
    <citation type="journal article" date="2022" name="Microbiol. Resour. Announc.">
        <title>Complete Genome Sequence of the Hyperthermophilic and Acidophilic Archaeon Saccharolobus caldissimus Strain HS-3T.</title>
        <authorList>
            <person name="Sakai H.D."/>
            <person name="Kurosawa N."/>
        </authorList>
    </citation>
    <scope>NUCLEOTIDE SEQUENCE [LARGE SCALE GENOMIC DNA]</scope>
    <source>
        <strain evidence="1 2">JCM32116</strain>
    </source>
</reference>
<dbReference type="SUPFAM" id="SSF49464">
    <property type="entry name" value="Carboxypeptidase regulatory domain-like"/>
    <property type="match status" value="1"/>
</dbReference>
<proteinExistence type="predicted"/>
<dbReference type="AlphaFoldDB" id="A0AAQ4CND3"/>
<dbReference type="InterPro" id="IPR008969">
    <property type="entry name" value="CarboxyPept-like_regulatory"/>
</dbReference>
<accession>A0AAQ4CND3</accession>
<dbReference type="EMBL" id="AP025226">
    <property type="protein sequence ID" value="BDB97314.1"/>
    <property type="molecule type" value="Genomic_DNA"/>
</dbReference>